<sequence>MNQAAEFVSQLFIETFKSAPEHVFRAPGRVNLLGDYSDCYDGLTICCAVNVYTWLAVRPRQDGKFRVVFHHTALKGEQLSAGSVYEWFAGIEGPPIDDADALNYLKGITSELVRSGLTLTGLDLAVVSTIPKNTGLGSTAALQTAFGTALGLCCNQQLTPMAVAQLAQRGESLYLSHTCGVVSQMSCVLAQPDSALMIDSLDMDCQPIPMPQTLTIAVIKPVSVEAKTEAKRQARQEHCQAFAEHFGVASLRCLSRNQLHSKERESCTRFFDEVQHLLGENERAHQLVGALRRDDPGRISELMQASHHSLIGALHPDNQQAQAVTDFLHGFLGNRGGARMTEDHTVVALIPSHEITDLLLELQTRFTQCDSYMCELAGAAGAVGVNRE</sequence>
<dbReference type="InterPro" id="IPR019539">
    <property type="entry name" value="GalKase_N"/>
</dbReference>
<dbReference type="InterPro" id="IPR036554">
    <property type="entry name" value="GHMP_kinase_C_sf"/>
</dbReference>
<feature type="domain" description="Galactokinase N-terminal" evidence="6">
    <location>
        <begin position="11"/>
        <end position="59"/>
    </location>
</feature>
<dbReference type="InterPro" id="IPR000705">
    <property type="entry name" value="Galactokinase"/>
</dbReference>
<evidence type="ECO:0000259" key="5">
    <source>
        <dbReference type="Pfam" id="PF00288"/>
    </source>
</evidence>
<protein>
    <recommendedName>
        <fullName evidence="9">Galactokinase</fullName>
    </recommendedName>
</protein>
<name>A0ABT0N2M3_9GAMM</name>
<dbReference type="RefSeq" id="WP_249247238.1">
    <property type="nucleotide sequence ID" value="NZ_JAKIKT010000001.1"/>
</dbReference>
<dbReference type="PRINTS" id="PR00473">
    <property type="entry name" value="GALCTOKINASE"/>
</dbReference>
<evidence type="ECO:0008006" key="9">
    <source>
        <dbReference type="Google" id="ProtNLM"/>
    </source>
</evidence>
<proteinExistence type="inferred from homology"/>
<keyword evidence="4" id="KW-0067">ATP-binding</keyword>
<dbReference type="Proteomes" id="UP001202831">
    <property type="component" value="Unassembled WGS sequence"/>
</dbReference>
<evidence type="ECO:0000313" key="8">
    <source>
        <dbReference type="Proteomes" id="UP001202831"/>
    </source>
</evidence>
<accession>A0ABT0N2M3</accession>
<evidence type="ECO:0000256" key="3">
    <source>
        <dbReference type="ARBA" id="ARBA00022777"/>
    </source>
</evidence>
<comment type="caution">
    <text evidence="7">The sequence shown here is derived from an EMBL/GenBank/DDBJ whole genome shotgun (WGS) entry which is preliminary data.</text>
</comment>
<dbReference type="SUPFAM" id="SSF54211">
    <property type="entry name" value="Ribosomal protein S5 domain 2-like"/>
    <property type="match status" value="1"/>
</dbReference>
<dbReference type="Gene3D" id="3.30.230.10">
    <property type="match status" value="1"/>
</dbReference>
<evidence type="ECO:0000259" key="6">
    <source>
        <dbReference type="Pfam" id="PF10509"/>
    </source>
</evidence>
<keyword evidence="2" id="KW-0547">Nucleotide-binding</keyword>
<dbReference type="InterPro" id="IPR014721">
    <property type="entry name" value="Ribsml_uS5_D2-typ_fold_subgr"/>
</dbReference>
<dbReference type="PANTHER" id="PTHR10457">
    <property type="entry name" value="MEVALONATE KINASE/GALACTOKINASE"/>
    <property type="match status" value="1"/>
</dbReference>
<comment type="similarity">
    <text evidence="1">Belongs to the GHMP kinase family. GalK subfamily.</text>
</comment>
<organism evidence="7 8">
    <name type="scientific">Shewanella corallii</name>
    <dbReference type="NCBI Taxonomy" id="560080"/>
    <lineage>
        <taxon>Bacteria</taxon>
        <taxon>Pseudomonadati</taxon>
        <taxon>Pseudomonadota</taxon>
        <taxon>Gammaproteobacteria</taxon>
        <taxon>Alteromonadales</taxon>
        <taxon>Shewanellaceae</taxon>
        <taxon>Shewanella</taxon>
    </lineage>
</organism>
<dbReference type="Pfam" id="PF10509">
    <property type="entry name" value="GalKase_gal_bdg"/>
    <property type="match status" value="1"/>
</dbReference>
<dbReference type="PIRSF" id="PIRSF000530">
    <property type="entry name" value="Galactokinase"/>
    <property type="match status" value="1"/>
</dbReference>
<reference evidence="7 8" key="1">
    <citation type="submission" date="2022-01" db="EMBL/GenBank/DDBJ databases">
        <title>Whole genome-based taxonomy of the Shewanellaceae.</title>
        <authorList>
            <person name="Martin-Rodriguez A.J."/>
        </authorList>
    </citation>
    <scope>NUCLEOTIDE SEQUENCE [LARGE SCALE GENOMIC DNA]</scope>
    <source>
        <strain evidence="7 8">DSM 21332</strain>
    </source>
</reference>
<evidence type="ECO:0000256" key="1">
    <source>
        <dbReference type="ARBA" id="ARBA00006566"/>
    </source>
</evidence>
<dbReference type="InterPro" id="IPR006204">
    <property type="entry name" value="GHMP_kinase_N_dom"/>
</dbReference>
<evidence type="ECO:0000313" key="7">
    <source>
        <dbReference type="EMBL" id="MCL2912410.1"/>
    </source>
</evidence>
<dbReference type="EMBL" id="JAKIKT010000001">
    <property type="protein sequence ID" value="MCL2912410.1"/>
    <property type="molecule type" value="Genomic_DNA"/>
</dbReference>
<dbReference type="InterPro" id="IPR006206">
    <property type="entry name" value="Mevalonate/galactokinase"/>
</dbReference>
<feature type="domain" description="GHMP kinase N-terminal" evidence="5">
    <location>
        <begin position="103"/>
        <end position="189"/>
    </location>
</feature>
<evidence type="ECO:0000256" key="2">
    <source>
        <dbReference type="ARBA" id="ARBA00022741"/>
    </source>
</evidence>
<dbReference type="Gene3D" id="3.30.70.890">
    <property type="entry name" value="GHMP kinase, C-terminal domain"/>
    <property type="match status" value="1"/>
</dbReference>
<dbReference type="PRINTS" id="PR00959">
    <property type="entry name" value="MEVGALKINASE"/>
</dbReference>
<gene>
    <name evidence="7" type="ORF">L2725_01200</name>
</gene>
<dbReference type="Pfam" id="PF00288">
    <property type="entry name" value="GHMP_kinases_N"/>
    <property type="match status" value="1"/>
</dbReference>
<keyword evidence="8" id="KW-1185">Reference proteome</keyword>
<dbReference type="SUPFAM" id="SSF55060">
    <property type="entry name" value="GHMP Kinase, C-terminal domain"/>
    <property type="match status" value="1"/>
</dbReference>
<dbReference type="PANTHER" id="PTHR10457:SF7">
    <property type="entry name" value="GALACTOKINASE-RELATED"/>
    <property type="match status" value="1"/>
</dbReference>
<keyword evidence="3" id="KW-0808">Transferase</keyword>
<dbReference type="InterPro" id="IPR020568">
    <property type="entry name" value="Ribosomal_Su5_D2-typ_SF"/>
</dbReference>
<evidence type="ECO:0000256" key="4">
    <source>
        <dbReference type="ARBA" id="ARBA00022840"/>
    </source>
</evidence>
<keyword evidence="3" id="KW-0418">Kinase</keyword>